<evidence type="ECO:0000256" key="6">
    <source>
        <dbReference type="ARBA" id="ARBA00023136"/>
    </source>
</evidence>
<dbReference type="STRING" id="589382.SAMN04489721_1933"/>
<dbReference type="Proteomes" id="UP000893823">
    <property type="component" value="Unassembled WGS sequence"/>
</dbReference>
<feature type="transmembrane region" description="Helical" evidence="8">
    <location>
        <begin position="25"/>
        <end position="47"/>
    </location>
</feature>
<accession>A0A1H1V5P0</accession>
<feature type="transmembrane region" description="Helical" evidence="8">
    <location>
        <begin position="342"/>
        <end position="364"/>
    </location>
</feature>
<evidence type="ECO:0000256" key="8">
    <source>
        <dbReference type="SAM" id="Phobius"/>
    </source>
</evidence>
<evidence type="ECO:0008006" key="13">
    <source>
        <dbReference type="Google" id="ProtNLM"/>
    </source>
</evidence>
<comment type="subcellular location">
    <subcellularLocation>
        <location evidence="1">Cell membrane</location>
        <topology evidence="1">Multi-pass membrane protein</topology>
    </subcellularLocation>
</comment>
<keyword evidence="5 8" id="KW-1133">Transmembrane helix</keyword>
<dbReference type="Pfam" id="PF09594">
    <property type="entry name" value="GT87"/>
    <property type="match status" value="1"/>
</dbReference>
<reference evidence="11" key="1">
    <citation type="submission" date="2016-10" db="EMBL/GenBank/DDBJ databases">
        <authorList>
            <person name="Varghese N."/>
            <person name="Submissions S."/>
        </authorList>
    </citation>
    <scope>NUCLEOTIDE SEQUENCE [LARGE SCALE GENOMIC DNA]</scope>
    <source>
        <strain evidence="11">CPCC 202695</strain>
    </source>
</reference>
<keyword evidence="2" id="KW-1003">Cell membrane</keyword>
<dbReference type="EMBL" id="LT629755">
    <property type="protein sequence ID" value="SDS80058.1"/>
    <property type="molecule type" value="Genomic_DNA"/>
</dbReference>
<feature type="transmembrane region" description="Helical" evidence="8">
    <location>
        <begin position="376"/>
        <end position="396"/>
    </location>
</feature>
<sequence length="519" mass="53908">MTTSVGAPSGEAHARSDARRVLVDVAWWVLAVAVVAANLAVIIPGIATVRLWEDEAFNLSVPLNLVRGLGYTSDGTLSGSELAPFDIRISTGPVMLLPIAGLIGIGVDPVFAGRAIATVGYVGLLVALALVGRRLGGRWAALVAVAVPLAFETAAMPSPIQTPVDVLGEVTAAAFLVAALLFLHRRPWLAGLMLGLAIQVKFIALLAVPALTIAVLLDGAGPILRRARGNIVNVVWAALAAAVPTLLFEAAKLVSLGTAGYVQNLRDFTWFLRSGGQRGYAVSPLDKLGTLLGSWNLPAVVVGVVAVLVVAGGAVVLVVALRRIARDPEKLATSGGSRTDAAEFRAVLLAAALGLATYLAWWLVSRHTPAWVRHPAPAVFAFVPVLVAALVPAARIAWSSAAARWRRACIGGVAAIGVIALAWSIAGRVGAVGDHVFPPGETLSAQREAARDIAELGYDRLAVLWGPAVSIGVLAGAHVGLTDAVEVTADDPRIWRGEAPPRCEVELESGQYLVCIAAR</sequence>
<evidence type="ECO:0000256" key="4">
    <source>
        <dbReference type="ARBA" id="ARBA00022692"/>
    </source>
</evidence>
<feature type="transmembrane region" description="Helical" evidence="8">
    <location>
        <begin position="229"/>
        <end position="248"/>
    </location>
</feature>
<evidence type="ECO:0000313" key="11">
    <source>
        <dbReference type="Proteomes" id="UP000199482"/>
    </source>
</evidence>
<evidence type="ECO:0000256" key="1">
    <source>
        <dbReference type="ARBA" id="ARBA00004651"/>
    </source>
</evidence>
<gene>
    <name evidence="9" type="ORF">BCL57_000003</name>
    <name evidence="10" type="ORF">SAMN04489721_1933</name>
</gene>
<keyword evidence="12" id="KW-1185">Reference proteome</keyword>
<comment type="similarity">
    <text evidence="7">Belongs to the glycosyltransferase 87 family.</text>
</comment>
<protein>
    <recommendedName>
        <fullName evidence="13">4-amino-4-deoxy-L-arabinose transferase</fullName>
    </recommendedName>
</protein>
<feature type="transmembrane region" description="Helical" evidence="8">
    <location>
        <begin position="297"/>
        <end position="321"/>
    </location>
</feature>
<evidence type="ECO:0000256" key="3">
    <source>
        <dbReference type="ARBA" id="ARBA00022679"/>
    </source>
</evidence>
<dbReference type="GO" id="GO:0005886">
    <property type="term" value="C:plasma membrane"/>
    <property type="evidence" value="ECO:0007669"/>
    <property type="project" value="UniProtKB-SubCell"/>
</dbReference>
<feature type="transmembrane region" description="Helical" evidence="8">
    <location>
        <begin position="408"/>
        <end position="426"/>
    </location>
</feature>
<reference evidence="10" key="2">
    <citation type="submission" date="2016-10" db="EMBL/GenBank/DDBJ databases">
        <authorList>
            <person name="de Groot N.N."/>
        </authorList>
    </citation>
    <scope>NUCLEOTIDE SEQUENCE [LARGE SCALE GENOMIC DNA]</scope>
    <source>
        <strain evidence="10">CPCC 202695</strain>
    </source>
</reference>
<reference evidence="9" key="3">
    <citation type="submission" date="2022-06" db="EMBL/GenBank/DDBJ databases">
        <title>Genomic Encyclopedia of Type Strains, Phase III (KMG-III): the genomes of soil and plant-associated and newly described type strains.</title>
        <authorList>
            <person name="Whitman W."/>
        </authorList>
    </citation>
    <scope>NUCLEOTIDE SEQUENCE</scope>
    <source>
        <strain evidence="9">CPCC 202695</strain>
    </source>
</reference>
<dbReference type="EMBL" id="SODL02000001">
    <property type="protein sequence ID" value="MCP2365861.1"/>
    <property type="molecule type" value="Genomic_DNA"/>
</dbReference>
<keyword evidence="3" id="KW-0808">Transferase</keyword>
<dbReference type="GO" id="GO:0016758">
    <property type="term" value="F:hexosyltransferase activity"/>
    <property type="evidence" value="ECO:0007669"/>
    <property type="project" value="InterPro"/>
</dbReference>
<name>A0A1H1V5P0_9MICO</name>
<dbReference type="InterPro" id="IPR018584">
    <property type="entry name" value="GT87"/>
</dbReference>
<evidence type="ECO:0000313" key="12">
    <source>
        <dbReference type="Proteomes" id="UP000893823"/>
    </source>
</evidence>
<proteinExistence type="inferred from homology"/>
<evidence type="ECO:0000313" key="9">
    <source>
        <dbReference type="EMBL" id="MCP2365861.1"/>
    </source>
</evidence>
<evidence type="ECO:0000313" key="10">
    <source>
        <dbReference type="EMBL" id="SDS80058.1"/>
    </source>
</evidence>
<dbReference type="RefSeq" id="WP_092671516.1">
    <property type="nucleotide sequence ID" value="NZ_BMDN01000001.1"/>
</dbReference>
<feature type="transmembrane region" description="Helical" evidence="8">
    <location>
        <begin position="137"/>
        <end position="154"/>
    </location>
</feature>
<evidence type="ECO:0000256" key="7">
    <source>
        <dbReference type="ARBA" id="ARBA00024033"/>
    </source>
</evidence>
<feature type="transmembrane region" description="Helical" evidence="8">
    <location>
        <begin position="189"/>
        <end position="217"/>
    </location>
</feature>
<keyword evidence="4 8" id="KW-0812">Transmembrane</keyword>
<dbReference type="Proteomes" id="UP000199482">
    <property type="component" value="Chromosome I"/>
</dbReference>
<dbReference type="AlphaFoldDB" id="A0A1H1V5P0"/>
<feature type="transmembrane region" description="Helical" evidence="8">
    <location>
        <begin position="112"/>
        <end position="131"/>
    </location>
</feature>
<evidence type="ECO:0000256" key="5">
    <source>
        <dbReference type="ARBA" id="ARBA00022989"/>
    </source>
</evidence>
<evidence type="ECO:0000256" key="2">
    <source>
        <dbReference type="ARBA" id="ARBA00022475"/>
    </source>
</evidence>
<dbReference type="OrthoDB" id="5008120at2"/>
<keyword evidence="6 8" id="KW-0472">Membrane</keyword>
<organism evidence="10 11">
    <name type="scientific">Agromyces flavus</name>
    <dbReference type="NCBI Taxonomy" id="589382"/>
    <lineage>
        <taxon>Bacteria</taxon>
        <taxon>Bacillati</taxon>
        <taxon>Actinomycetota</taxon>
        <taxon>Actinomycetes</taxon>
        <taxon>Micrococcales</taxon>
        <taxon>Microbacteriaceae</taxon>
        <taxon>Agromyces</taxon>
    </lineage>
</organism>